<dbReference type="PANTHER" id="PTHR30427">
    <property type="entry name" value="TRANSCRIPTIONAL ACTIVATOR PROTEIN LYSR"/>
    <property type="match status" value="1"/>
</dbReference>
<evidence type="ECO:0000256" key="1">
    <source>
        <dbReference type="ARBA" id="ARBA00009437"/>
    </source>
</evidence>
<keyword evidence="7" id="KW-1185">Reference proteome</keyword>
<dbReference type="Gene3D" id="1.10.10.10">
    <property type="entry name" value="Winged helix-like DNA-binding domain superfamily/Winged helix DNA-binding domain"/>
    <property type="match status" value="1"/>
</dbReference>
<organism evidence="6 7">
    <name type="scientific">Falsigemmobacter faecalis</name>
    <dbReference type="NCBI Taxonomy" id="2488730"/>
    <lineage>
        <taxon>Bacteria</taxon>
        <taxon>Pseudomonadati</taxon>
        <taxon>Pseudomonadota</taxon>
        <taxon>Alphaproteobacteria</taxon>
        <taxon>Rhodobacterales</taxon>
        <taxon>Paracoccaceae</taxon>
        <taxon>Falsigemmobacter</taxon>
    </lineage>
</organism>
<sequence length="294" mass="32409">MLNLRQLEVLRAVVQYGTTTAAAEWLGMSQPSISNTVRHVETLLGLKLFDRVSNRLVPTQEALTLMEDCTALFQLRDAVNQKAADLKAGRIGQIYITATAELSEALLPRVMAAYKTEHARVKLTLETNRIENVLTSVESGLADIGFMYSGYQRKGVVMEPLATIPAVCLCRHDHPLAGYDEITPADLEGVDLVGPQTENRAGLQIATAFRIAGHEYKPEVEVRFMNSAAQMVRSGWGVTITDALTARNALTPDLVIRPFAPQVDFLLTCVTASHKQIPRHLRRFIQQCRGVLSG</sequence>
<name>A0A3P3D3M0_9RHOB</name>
<dbReference type="InterPro" id="IPR036390">
    <property type="entry name" value="WH_DNA-bd_sf"/>
</dbReference>
<dbReference type="AlphaFoldDB" id="A0A3P3D3M0"/>
<dbReference type="PANTHER" id="PTHR30427:SF1">
    <property type="entry name" value="TRANSCRIPTIONAL ACTIVATOR PROTEIN LYSR"/>
    <property type="match status" value="1"/>
</dbReference>
<evidence type="ECO:0000256" key="3">
    <source>
        <dbReference type="ARBA" id="ARBA00023125"/>
    </source>
</evidence>
<protein>
    <submittedName>
        <fullName evidence="6">LysR family transcriptional regulator</fullName>
    </submittedName>
</protein>
<dbReference type="Proteomes" id="UP000282125">
    <property type="component" value="Unassembled WGS sequence"/>
</dbReference>
<keyword evidence="3" id="KW-0238">DNA-binding</keyword>
<dbReference type="PRINTS" id="PR00039">
    <property type="entry name" value="HTHLYSR"/>
</dbReference>
<dbReference type="PROSITE" id="PS50931">
    <property type="entry name" value="HTH_LYSR"/>
    <property type="match status" value="1"/>
</dbReference>
<evidence type="ECO:0000313" key="7">
    <source>
        <dbReference type="Proteomes" id="UP000282125"/>
    </source>
</evidence>
<dbReference type="InterPro" id="IPR000847">
    <property type="entry name" value="LysR_HTH_N"/>
</dbReference>
<dbReference type="Gene3D" id="3.40.190.290">
    <property type="match status" value="1"/>
</dbReference>
<dbReference type="EMBL" id="RRAZ01000051">
    <property type="protein sequence ID" value="RRH68999.1"/>
    <property type="molecule type" value="Genomic_DNA"/>
</dbReference>
<dbReference type="InterPro" id="IPR005119">
    <property type="entry name" value="LysR_subst-bd"/>
</dbReference>
<reference evidence="6 7" key="1">
    <citation type="submission" date="2018-11" db="EMBL/GenBank/DDBJ databases">
        <title>Gemmobacter sp. nov., YIM 102744-1 draft genome.</title>
        <authorList>
            <person name="Li G."/>
            <person name="Jiang Y."/>
        </authorList>
    </citation>
    <scope>NUCLEOTIDE SEQUENCE [LARGE SCALE GENOMIC DNA]</scope>
    <source>
        <strain evidence="6 7">YIM 102744-1</strain>
    </source>
</reference>
<dbReference type="Pfam" id="PF03466">
    <property type="entry name" value="LysR_substrate"/>
    <property type="match status" value="1"/>
</dbReference>
<proteinExistence type="inferred from homology"/>
<evidence type="ECO:0000256" key="2">
    <source>
        <dbReference type="ARBA" id="ARBA00023015"/>
    </source>
</evidence>
<dbReference type="Pfam" id="PF00126">
    <property type="entry name" value="HTH_1"/>
    <property type="match status" value="1"/>
</dbReference>
<feature type="domain" description="HTH lysR-type" evidence="5">
    <location>
        <begin position="2"/>
        <end position="59"/>
    </location>
</feature>
<evidence type="ECO:0000256" key="4">
    <source>
        <dbReference type="ARBA" id="ARBA00023163"/>
    </source>
</evidence>
<keyword evidence="2" id="KW-0805">Transcription regulation</keyword>
<dbReference type="SUPFAM" id="SSF53850">
    <property type="entry name" value="Periplasmic binding protein-like II"/>
    <property type="match status" value="1"/>
</dbReference>
<dbReference type="InterPro" id="IPR036388">
    <property type="entry name" value="WH-like_DNA-bd_sf"/>
</dbReference>
<comment type="similarity">
    <text evidence="1">Belongs to the LysR transcriptional regulatory family.</text>
</comment>
<dbReference type="GO" id="GO:0043565">
    <property type="term" value="F:sequence-specific DNA binding"/>
    <property type="evidence" value="ECO:0007669"/>
    <property type="project" value="TreeGrafter"/>
</dbReference>
<evidence type="ECO:0000259" key="5">
    <source>
        <dbReference type="PROSITE" id="PS50931"/>
    </source>
</evidence>
<dbReference type="SUPFAM" id="SSF46785">
    <property type="entry name" value="Winged helix' DNA-binding domain"/>
    <property type="match status" value="1"/>
</dbReference>
<accession>A0A3P3D3M0</accession>
<dbReference type="GO" id="GO:0010628">
    <property type="term" value="P:positive regulation of gene expression"/>
    <property type="evidence" value="ECO:0007669"/>
    <property type="project" value="TreeGrafter"/>
</dbReference>
<dbReference type="GO" id="GO:0003700">
    <property type="term" value="F:DNA-binding transcription factor activity"/>
    <property type="evidence" value="ECO:0007669"/>
    <property type="project" value="InterPro"/>
</dbReference>
<keyword evidence="4" id="KW-0804">Transcription</keyword>
<evidence type="ECO:0000313" key="6">
    <source>
        <dbReference type="EMBL" id="RRH68999.1"/>
    </source>
</evidence>
<gene>
    <name evidence="6" type="ORF">EG244_18990</name>
</gene>
<comment type="caution">
    <text evidence="6">The sequence shown here is derived from an EMBL/GenBank/DDBJ whole genome shotgun (WGS) entry which is preliminary data.</text>
</comment>
<dbReference type="OrthoDB" id="8479870at2"/>